<sequence length="40" mass="4739">HLAGRWAERKLKGFSEVKEVLEKMLQERYAPRTQTLTHNS</sequence>
<dbReference type="Proteomes" id="UP000287439">
    <property type="component" value="Unassembled WGS sequence"/>
</dbReference>
<reference evidence="1 2" key="1">
    <citation type="journal article" date="2019" name="Extremophiles">
        <title>Biogeography of thermophiles and predominance of Thermus scotoductus in domestic water heaters.</title>
        <authorList>
            <person name="Wilpiszeski R.L."/>
            <person name="Zhang Z."/>
            <person name="House C.H."/>
        </authorList>
    </citation>
    <scope>NUCLEOTIDE SEQUENCE [LARGE SCALE GENOMIC DNA]</scope>
    <source>
        <strain evidence="1 2">28_S28</strain>
    </source>
</reference>
<feature type="non-terminal residue" evidence="1">
    <location>
        <position position="1"/>
    </location>
</feature>
<organism evidence="1 2">
    <name type="scientific">Thermus scotoductus</name>
    <dbReference type="NCBI Taxonomy" id="37636"/>
    <lineage>
        <taxon>Bacteria</taxon>
        <taxon>Thermotogati</taxon>
        <taxon>Deinococcota</taxon>
        <taxon>Deinococci</taxon>
        <taxon>Thermales</taxon>
        <taxon>Thermaceae</taxon>
        <taxon>Thermus</taxon>
    </lineage>
</organism>
<protein>
    <submittedName>
        <fullName evidence="1">IS256 family transposase</fullName>
    </submittedName>
</protein>
<name>A0A430RL55_THESC</name>
<gene>
    <name evidence="1" type="ORF">CSW41_07470</name>
</gene>
<dbReference type="AlphaFoldDB" id="A0A430RL55"/>
<dbReference type="EMBL" id="PELV01000232">
    <property type="protein sequence ID" value="RTH17743.1"/>
    <property type="molecule type" value="Genomic_DNA"/>
</dbReference>
<evidence type="ECO:0000313" key="2">
    <source>
        <dbReference type="Proteomes" id="UP000287439"/>
    </source>
</evidence>
<comment type="caution">
    <text evidence="1">The sequence shown here is derived from an EMBL/GenBank/DDBJ whole genome shotgun (WGS) entry which is preliminary data.</text>
</comment>
<proteinExistence type="predicted"/>
<evidence type="ECO:0000313" key="1">
    <source>
        <dbReference type="EMBL" id="RTH17743.1"/>
    </source>
</evidence>
<accession>A0A430RL55</accession>